<protein>
    <recommendedName>
        <fullName evidence="5">CBS domain-containing protein</fullName>
    </recommendedName>
</protein>
<dbReference type="Gene3D" id="3.10.580.10">
    <property type="entry name" value="CBS-domain"/>
    <property type="match status" value="1"/>
</dbReference>
<dbReference type="InterPro" id="IPR000644">
    <property type="entry name" value="CBS_dom"/>
</dbReference>
<organism evidence="6">
    <name type="scientific">Wolbachia pipientis</name>
    <dbReference type="NCBI Taxonomy" id="955"/>
    <lineage>
        <taxon>Bacteria</taxon>
        <taxon>Pseudomonadati</taxon>
        <taxon>Pseudomonadota</taxon>
        <taxon>Alphaproteobacteria</taxon>
        <taxon>Rickettsiales</taxon>
        <taxon>Anaplasmataceae</taxon>
        <taxon>Wolbachieae</taxon>
        <taxon>Wolbachia</taxon>
    </lineage>
</organism>
<feature type="domain" description="CBS" evidence="5">
    <location>
        <begin position="121"/>
        <end position="181"/>
    </location>
</feature>
<dbReference type="RefSeq" id="WP_039950644.1">
    <property type="nucleotide sequence ID" value="NZ_CP041923.1"/>
</dbReference>
<evidence type="ECO:0000256" key="3">
    <source>
        <dbReference type="ARBA" id="ARBA00023122"/>
    </source>
</evidence>
<sequence>MNKKRTLVEKIVYRTFLFLFNKTSVLKKCATEALMGDLSDLDILNSLLKFRDCSIMDIMTPRKEICAVDIESSKDEVIKKVKNTYHAKIPTYKNNFDNVIGFFYVKDIIFNKNKDFNLRNIIQNVIFVPASMKATNLFVRMKSSKSYLAIVLDEYGGTDGLISINDLIEELIPNIDNENEVNSEYTITELSQSKFEMSARTLIKDIEESLKIELRDSEEDYSTLSGLILSIAGKIPSVGEVISYKNGIKFIIKDANERYINKIILDLSDYKN</sequence>
<reference evidence="6" key="1">
    <citation type="submission" date="2019-07" db="EMBL/GenBank/DDBJ databases">
        <title>Genome assemblies of Wolbachia strains wAlbA and wAlbB in wild caught Aedes albopictus specimens.</title>
        <authorList>
            <person name="Kulkarni A."/>
            <person name="Yu W."/>
            <person name="Xue R.-D."/>
            <person name="Ma Y."/>
            <person name="Xu J."/>
        </authorList>
    </citation>
    <scope>NUCLEOTIDE SEQUENCE</scope>
    <source>
        <strain evidence="6">HN2016</strain>
    </source>
</reference>
<dbReference type="SUPFAM" id="SSF56176">
    <property type="entry name" value="FAD-binding/transporter-associated domain-like"/>
    <property type="match status" value="1"/>
</dbReference>
<keyword evidence="3 4" id="KW-0129">CBS domain</keyword>
<gene>
    <name evidence="6" type="ORF">COM42_004810</name>
</gene>
<dbReference type="Gene3D" id="3.30.465.10">
    <property type="match status" value="1"/>
</dbReference>
<dbReference type="Pfam" id="PF00571">
    <property type="entry name" value="CBS"/>
    <property type="match status" value="1"/>
</dbReference>
<dbReference type="InterPro" id="IPR044751">
    <property type="entry name" value="Ion_transp-like_CBS"/>
</dbReference>
<dbReference type="AlphaFoldDB" id="A0A6C1U3B0"/>
<dbReference type="CDD" id="cd04590">
    <property type="entry name" value="CBS_pair_CorC_HlyC_assoc"/>
    <property type="match status" value="1"/>
</dbReference>
<dbReference type="PANTHER" id="PTHR22777">
    <property type="entry name" value="HEMOLYSIN-RELATED"/>
    <property type="match status" value="1"/>
</dbReference>
<dbReference type="GO" id="GO:0005886">
    <property type="term" value="C:plasma membrane"/>
    <property type="evidence" value="ECO:0007669"/>
    <property type="project" value="TreeGrafter"/>
</dbReference>
<dbReference type="InterPro" id="IPR005170">
    <property type="entry name" value="Transptr-assoc_dom"/>
</dbReference>
<evidence type="ECO:0000256" key="1">
    <source>
        <dbReference type="ARBA" id="ARBA00006446"/>
    </source>
</evidence>
<proteinExistence type="inferred from homology"/>
<dbReference type="SMART" id="SM01091">
    <property type="entry name" value="CorC_HlyC"/>
    <property type="match status" value="1"/>
</dbReference>
<dbReference type="GO" id="GO:0050660">
    <property type="term" value="F:flavin adenine dinucleotide binding"/>
    <property type="evidence" value="ECO:0007669"/>
    <property type="project" value="InterPro"/>
</dbReference>
<keyword evidence="2" id="KW-0677">Repeat</keyword>
<dbReference type="SUPFAM" id="SSF54631">
    <property type="entry name" value="CBS-domain pair"/>
    <property type="match status" value="1"/>
</dbReference>
<evidence type="ECO:0000259" key="5">
    <source>
        <dbReference type="PROSITE" id="PS51371"/>
    </source>
</evidence>
<comment type="caution">
    <text evidence="6">The sequence shown here is derived from an EMBL/GenBank/DDBJ whole genome shotgun (WGS) entry which is preliminary data.</text>
</comment>
<dbReference type="Pfam" id="PF03471">
    <property type="entry name" value="CorC_HlyC"/>
    <property type="match status" value="1"/>
</dbReference>
<evidence type="ECO:0000256" key="2">
    <source>
        <dbReference type="ARBA" id="ARBA00022737"/>
    </source>
</evidence>
<dbReference type="PANTHER" id="PTHR22777:SF17">
    <property type="entry name" value="UPF0053 PROTEIN SLL0260"/>
    <property type="match status" value="1"/>
</dbReference>
<dbReference type="PROSITE" id="PS51371">
    <property type="entry name" value="CBS"/>
    <property type="match status" value="1"/>
</dbReference>
<name>A0A6C1U3B0_WOLPI</name>
<comment type="similarity">
    <text evidence="1">Belongs to the UPF0053 family. Hemolysin C subfamily.</text>
</comment>
<dbReference type="Proteomes" id="UP000218080">
    <property type="component" value="Unassembled WGS sequence"/>
</dbReference>
<dbReference type="EMBL" id="NWVJ02000288">
    <property type="protein sequence ID" value="TVS93301.1"/>
    <property type="molecule type" value="Genomic_DNA"/>
</dbReference>
<evidence type="ECO:0000313" key="6">
    <source>
        <dbReference type="EMBL" id="TVS93301.1"/>
    </source>
</evidence>
<accession>A0A6C1U3B0</accession>
<evidence type="ECO:0000256" key="4">
    <source>
        <dbReference type="PROSITE-ProRule" id="PRU00703"/>
    </source>
</evidence>
<dbReference type="InterPro" id="IPR046342">
    <property type="entry name" value="CBS_dom_sf"/>
</dbReference>
<dbReference type="InterPro" id="IPR016169">
    <property type="entry name" value="FAD-bd_PCMH_sub2"/>
</dbReference>
<dbReference type="InterPro" id="IPR036318">
    <property type="entry name" value="FAD-bd_PCMH-like_sf"/>
</dbReference>